<feature type="coiled-coil region" evidence="8">
    <location>
        <begin position="317"/>
        <end position="351"/>
    </location>
</feature>
<dbReference type="GO" id="GO:0005634">
    <property type="term" value="C:nucleus"/>
    <property type="evidence" value="ECO:0007669"/>
    <property type="project" value="UniProtKB-SubCell"/>
</dbReference>
<evidence type="ECO:0000313" key="12">
    <source>
        <dbReference type="Proteomes" id="UP000807025"/>
    </source>
</evidence>
<evidence type="ECO:0000256" key="3">
    <source>
        <dbReference type="ARBA" id="ARBA00022737"/>
    </source>
</evidence>
<feature type="compositionally biased region" description="Polar residues" evidence="9">
    <location>
        <begin position="174"/>
        <end position="183"/>
    </location>
</feature>
<dbReference type="OrthoDB" id="3437960at2759"/>
<keyword evidence="5" id="KW-0862">Zinc</keyword>
<evidence type="ECO:0000256" key="6">
    <source>
        <dbReference type="ARBA" id="ARBA00023242"/>
    </source>
</evidence>
<dbReference type="InterPro" id="IPR043359">
    <property type="entry name" value="GLI-like"/>
</dbReference>
<evidence type="ECO:0000256" key="1">
    <source>
        <dbReference type="ARBA" id="ARBA00004123"/>
    </source>
</evidence>
<evidence type="ECO:0000256" key="2">
    <source>
        <dbReference type="ARBA" id="ARBA00022723"/>
    </source>
</evidence>
<evidence type="ECO:0000256" key="5">
    <source>
        <dbReference type="ARBA" id="ARBA00022833"/>
    </source>
</evidence>
<protein>
    <recommendedName>
        <fullName evidence="10">C2H2-type domain-containing protein</fullName>
    </recommendedName>
</protein>
<comment type="subcellular location">
    <subcellularLocation>
        <location evidence="1">Nucleus</location>
    </subcellularLocation>
</comment>
<dbReference type="Pfam" id="PF00096">
    <property type="entry name" value="zf-C2H2"/>
    <property type="match status" value="1"/>
</dbReference>
<keyword evidence="2" id="KW-0479">Metal-binding</keyword>
<dbReference type="PROSITE" id="PS00028">
    <property type="entry name" value="ZINC_FINGER_C2H2_1"/>
    <property type="match status" value="2"/>
</dbReference>
<evidence type="ECO:0000313" key="11">
    <source>
        <dbReference type="EMBL" id="KAF9487735.1"/>
    </source>
</evidence>
<comment type="caution">
    <text evidence="11">The sequence shown here is derived from an EMBL/GenBank/DDBJ whole genome shotgun (WGS) entry which is preliminary data.</text>
</comment>
<dbReference type="InterPro" id="IPR013087">
    <property type="entry name" value="Znf_C2H2_type"/>
</dbReference>
<accession>A0A9P6D9I5</accession>
<evidence type="ECO:0000256" key="8">
    <source>
        <dbReference type="SAM" id="Coils"/>
    </source>
</evidence>
<dbReference type="Gene3D" id="3.30.160.60">
    <property type="entry name" value="Classic Zinc Finger"/>
    <property type="match status" value="3"/>
</dbReference>
<dbReference type="SMART" id="SM00355">
    <property type="entry name" value="ZnF_C2H2"/>
    <property type="match status" value="3"/>
</dbReference>
<evidence type="ECO:0000256" key="7">
    <source>
        <dbReference type="PROSITE-ProRule" id="PRU00042"/>
    </source>
</evidence>
<keyword evidence="8" id="KW-0175">Coiled coil</keyword>
<dbReference type="SUPFAM" id="SSF57667">
    <property type="entry name" value="beta-beta-alpha zinc fingers"/>
    <property type="match status" value="2"/>
</dbReference>
<dbReference type="PROSITE" id="PS50157">
    <property type="entry name" value="ZINC_FINGER_C2H2_2"/>
    <property type="match status" value="2"/>
</dbReference>
<proteinExistence type="predicted"/>
<keyword evidence="6" id="KW-0539">Nucleus</keyword>
<gene>
    <name evidence="11" type="ORF">BDN71DRAFT_1458177</name>
</gene>
<dbReference type="PANTHER" id="PTHR45718">
    <property type="entry name" value="TRANSCRIPTIONAL ACTIVATOR CUBITUS INTERRUPTUS"/>
    <property type="match status" value="1"/>
</dbReference>
<keyword evidence="4 7" id="KW-0863">Zinc-finger</keyword>
<feature type="region of interest" description="Disordered" evidence="9">
    <location>
        <begin position="1"/>
        <end position="54"/>
    </location>
</feature>
<feature type="region of interest" description="Disordered" evidence="9">
    <location>
        <begin position="149"/>
        <end position="281"/>
    </location>
</feature>
<sequence length="399" mass="43718">MADMSERGSSPATPSPLSDSEYDSPSYDRQTNGPLPSISRPNSPDSSHPGDEQPIVEDSVTCEWDGCGKVYTHLPTLIDHIHNDHIGVHKSSYSCEWASCTRRGLAQTSRFALISHIRSHTGEKPFICSLPECDKSFTRSDALAKHMRLQHNISPPAPGRGASRKRKRNGGEDANSSARPSDTPNHEGNQRWSRHQPPDAASGFSQFKVEPHTPSELDSAALQEGREAGNYFGSKGNGNTTNGTSFAQPQPKHGSMFTRNSPPPPFSAAQSNLRPSSPPSAFDLLPQRLVAQYDEATDTIMGRTPYQILYLLTKAKYKYARDQQEELVEELAKAEIEMSRLTEGKERLVDDVLRALGGPEADKFILPIPPPDASVDMRREGSLPVHGARIHMGANGNGY</sequence>
<evidence type="ECO:0000256" key="4">
    <source>
        <dbReference type="ARBA" id="ARBA00022771"/>
    </source>
</evidence>
<dbReference type="FunFam" id="3.30.160.60:FF:000201">
    <property type="entry name" value="C2H2 finger domain protein (Gli3)"/>
    <property type="match status" value="1"/>
</dbReference>
<feature type="domain" description="C2H2-type" evidence="10">
    <location>
        <begin position="93"/>
        <end position="125"/>
    </location>
</feature>
<dbReference type="Proteomes" id="UP000807025">
    <property type="component" value="Unassembled WGS sequence"/>
</dbReference>
<dbReference type="InterPro" id="IPR036236">
    <property type="entry name" value="Znf_C2H2_sf"/>
</dbReference>
<dbReference type="EMBL" id="MU154753">
    <property type="protein sequence ID" value="KAF9487735.1"/>
    <property type="molecule type" value="Genomic_DNA"/>
</dbReference>
<evidence type="ECO:0000259" key="10">
    <source>
        <dbReference type="PROSITE" id="PS50157"/>
    </source>
</evidence>
<keyword evidence="12" id="KW-1185">Reference proteome</keyword>
<name>A0A9P6D9I5_PLEER</name>
<feature type="compositionally biased region" description="Polar residues" evidence="9">
    <location>
        <begin position="27"/>
        <end position="46"/>
    </location>
</feature>
<dbReference type="AlphaFoldDB" id="A0A9P6D9I5"/>
<dbReference type="GO" id="GO:0008270">
    <property type="term" value="F:zinc ion binding"/>
    <property type="evidence" value="ECO:0007669"/>
    <property type="project" value="UniProtKB-KW"/>
</dbReference>
<evidence type="ECO:0000256" key="9">
    <source>
        <dbReference type="SAM" id="MobiDB-lite"/>
    </source>
</evidence>
<dbReference type="PANTHER" id="PTHR45718:SF4">
    <property type="entry name" value="TRANSCRIPTIONAL ACTIVATOR CUBITUS INTERRUPTUS"/>
    <property type="match status" value="1"/>
</dbReference>
<dbReference type="GO" id="GO:0000981">
    <property type="term" value="F:DNA-binding transcription factor activity, RNA polymerase II-specific"/>
    <property type="evidence" value="ECO:0007669"/>
    <property type="project" value="TreeGrafter"/>
</dbReference>
<reference evidence="11" key="1">
    <citation type="submission" date="2020-11" db="EMBL/GenBank/DDBJ databases">
        <authorList>
            <consortium name="DOE Joint Genome Institute"/>
            <person name="Ahrendt S."/>
            <person name="Riley R."/>
            <person name="Andreopoulos W."/>
            <person name="Labutti K."/>
            <person name="Pangilinan J."/>
            <person name="Ruiz-Duenas F.J."/>
            <person name="Barrasa J.M."/>
            <person name="Sanchez-Garcia M."/>
            <person name="Camarero S."/>
            <person name="Miyauchi S."/>
            <person name="Serrano A."/>
            <person name="Linde D."/>
            <person name="Babiker R."/>
            <person name="Drula E."/>
            <person name="Ayuso-Fernandez I."/>
            <person name="Pacheco R."/>
            <person name="Padilla G."/>
            <person name="Ferreira P."/>
            <person name="Barriuso J."/>
            <person name="Kellner H."/>
            <person name="Castanera R."/>
            <person name="Alfaro M."/>
            <person name="Ramirez L."/>
            <person name="Pisabarro A.G."/>
            <person name="Kuo A."/>
            <person name="Tritt A."/>
            <person name="Lipzen A."/>
            <person name="He G."/>
            <person name="Yan M."/>
            <person name="Ng V."/>
            <person name="Cullen D."/>
            <person name="Martin F."/>
            <person name="Rosso M.-N."/>
            <person name="Henrissat B."/>
            <person name="Hibbett D."/>
            <person name="Martinez A.T."/>
            <person name="Grigoriev I.V."/>
        </authorList>
    </citation>
    <scope>NUCLEOTIDE SEQUENCE</scope>
    <source>
        <strain evidence="11">ATCC 90797</strain>
    </source>
</reference>
<feature type="compositionally biased region" description="Polar residues" evidence="9">
    <location>
        <begin position="7"/>
        <end position="18"/>
    </location>
</feature>
<feature type="domain" description="C2H2-type" evidence="10">
    <location>
        <begin position="126"/>
        <end position="156"/>
    </location>
</feature>
<keyword evidence="3" id="KW-0677">Repeat</keyword>
<dbReference type="InterPro" id="IPR056436">
    <property type="entry name" value="Znf-C2H2_ZIC1-5/GLI1-3-like"/>
</dbReference>
<dbReference type="GO" id="GO:0000978">
    <property type="term" value="F:RNA polymerase II cis-regulatory region sequence-specific DNA binding"/>
    <property type="evidence" value="ECO:0007669"/>
    <property type="project" value="TreeGrafter"/>
</dbReference>
<organism evidence="11 12">
    <name type="scientific">Pleurotus eryngii</name>
    <name type="common">Boletus of the steppes</name>
    <dbReference type="NCBI Taxonomy" id="5323"/>
    <lineage>
        <taxon>Eukaryota</taxon>
        <taxon>Fungi</taxon>
        <taxon>Dikarya</taxon>
        <taxon>Basidiomycota</taxon>
        <taxon>Agaricomycotina</taxon>
        <taxon>Agaricomycetes</taxon>
        <taxon>Agaricomycetidae</taxon>
        <taxon>Agaricales</taxon>
        <taxon>Pleurotineae</taxon>
        <taxon>Pleurotaceae</taxon>
        <taxon>Pleurotus</taxon>
    </lineage>
</organism>
<dbReference type="Pfam" id="PF23561">
    <property type="entry name" value="zf-C2H2_15"/>
    <property type="match status" value="1"/>
</dbReference>